<feature type="transmembrane region" description="Helical" evidence="6">
    <location>
        <begin position="52"/>
        <end position="77"/>
    </location>
</feature>
<dbReference type="EMBL" id="JADINF010000144">
    <property type="protein sequence ID" value="MBO8424505.1"/>
    <property type="molecule type" value="Genomic_DNA"/>
</dbReference>
<protein>
    <submittedName>
        <fullName evidence="7">Hemolysin III family protein</fullName>
    </submittedName>
</protein>
<evidence type="ECO:0000256" key="6">
    <source>
        <dbReference type="SAM" id="Phobius"/>
    </source>
</evidence>
<feature type="binding site" evidence="5">
    <location>
        <position position="75"/>
    </location>
    <ligand>
        <name>Zn(2+)</name>
        <dbReference type="ChEBI" id="CHEBI:29105"/>
    </ligand>
</feature>
<feature type="transmembrane region" description="Helical" evidence="6">
    <location>
        <begin position="89"/>
        <end position="107"/>
    </location>
</feature>
<dbReference type="PANTHER" id="PTHR20855:SF3">
    <property type="entry name" value="LD03007P"/>
    <property type="match status" value="1"/>
</dbReference>
<reference evidence="7" key="1">
    <citation type="submission" date="2020-10" db="EMBL/GenBank/DDBJ databases">
        <authorList>
            <person name="Gilroy R."/>
        </authorList>
    </citation>
    <scope>NUCLEOTIDE SEQUENCE</scope>
    <source>
        <strain evidence="7">517</strain>
    </source>
</reference>
<dbReference type="InterPro" id="IPR004254">
    <property type="entry name" value="AdipoR/HlyIII-related"/>
</dbReference>
<dbReference type="AlphaFoldDB" id="A0A940DJA5"/>
<feature type="transmembrane region" description="Helical" evidence="6">
    <location>
        <begin position="113"/>
        <end position="138"/>
    </location>
</feature>
<evidence type="ECO:0000256" key="4">
    <source>
        <dbReference type="ARBA" id="ARBA00023136"/>
    </source>
</evidence>
<evidence type="ECO:0000256" key="3">
    <source>
        <dbReference type="ARBA" id="ARBA00022989"/>
    </source>
</evidence>
<keyword evidence="5" id="KW-0862">Zinc</keyword>
<evidence type="ECO:0000256" key="5">
    <source>
        <dbReference type="PIRSR" id="PIRSR604254-1"/>
    </source>
</evidence>
<comment type="subcellular location">
    <subcellularLocation>
        <location evidence="1">Membrane</location>
        <topology evidence="1">Multi-pass membrane protein</topology>
    </subcellularLocation>
</comment>
<proteinExistence type="predicted"/>
<dbReference type="Proteomes" id="UP000727857">
    <property type="component" value="Unassembled WGS sequence"/>
</dbReference>
<sequence length="219" mass="24306">MNNAEVRAEYEAMQLQYYTRREEVANAITHGIGVPVAFAFMIYFLIVATTFAQVVTALFMCLAAILVYTTSCVYHALTVKSYKRIARKFDHANIGLLVTACSVPYMLMLSTHYWNYVSLALCLAICALDAALCFIDLMKFKKLGVIFNVVIGALGLSAFCVNADLIPAETTWIYAAALASCVLGLLPYCLKNLRYAHTLFHIFTLVGPVLFMTGTVFLF</sequence>
<organism evidence="7 8">
    <name type="scientific">Candidatus Stercoripulliclostridium pullicola</name>
    <dbReference type="NCBI Taxonomy" id="2840953"/>
    <lineage>
        <taxon>Bacteria</taxon>
        <taxon>Bacillati</taxon>
        <taxon>Bacillota</taxon>
        <taxon>Clostridia</taxon>
        <taxon>Eubacteriales</taxon>
        <taxon>Candidatus Stercoripulliclostridium</taxon>
    </lineage>
</organism>
<feature type="transmembrane region" description="Helical" evidence="6">
    <location>
        <begin position="145"/>
        <end position="166"/>
    </location>
</feature>
<evidence type="ECO:0000313" key="8">
    <source>
        <dbReference type="Proteomes" id="UP000727857"/>
    </source>
</evidence>
<dbReference type="GO" id="GO:0046872">
    <property type="term" value="F:metal ion binding"/>
    <property type="evidence" value="ECO:0007669"/>
    <property type="project" value="UniProtKB-KW"/>
</dbReference>
<keyword evidence="3 6" id="KW-1133">Transmembrane helix</keyword>
<dbReference type="PANTHER" id="PTHR20855">
    <property type="entry name" value="ADIPOR/PROGESTIN RECEPTOR-RELATED"/>
    <property type="match status" value="1"/>
</dbReference>
<feature type="transmembrane region" description="Helical" evidence="6">
    <location>
        <begin position="172"/>
        <end position="190"/>
    </location>
</feature>
<feature type="transmembrane region" description="Helical" evidence="6">
    <location>
        <begin position="199"/>
        <end position="218"/>
    </location>
</feature>
<gene>
    <name evidence="7" type="ORF">IAB16_05755</name>
</gene>
<evidence type="ECO:0000256" key="2">
    <source>
        <dbReference type="ARBA" id="ARBA00022692"/>
    </source>
</evidence>
<dbReference type="Pfam" id="PF03006">
    <property type="entry name" value="HlyIII"/>
    <property type="match status" value="1"/>
</dbReference>
<dbReference type="GO" id="GO:0016020">
    <property type="term" value="C:membrane"/>
    <property type="evidence" value="ECO:0007669"/>
    <property type="project" value="UniProtKB-SubCell"/>
</dbReference>
<reference evidence="7" key="2">
    <citation type="journal article" date="2021" name="PeerJ">
        <title>Extensive microbial diversity within the chicken gut microbiome revealed by metagenomics and culture.</title>
        <authorList>
            <person name="Gilroy R."/>
            <person name="Ravi A."/>
            <person name="Getino M."/>
            <person name="Pursley I."/>
            <person name="Horton D.L."/>
            <person name="Alikhan N.F."/>
            <person name="Baker D."/>
            <person name="Gharbi K."/>
            <person name="Hall N."/>
            <person name="Watson M."/>
            <person name="Adriaenssens E.M."/>
            <person name="Foster-Nyarko E."/>
            <person name="Jarju S."/>
            <person name="Secka A."/>
            <person name="Antonio M."/>
            <person name="Oren A."/>
            <person name="Chaudhuri R.R."/>
            <person name="La Ragione R."/>
            <person name="Hildebrand F."/>
            <person name="Pallen M.J."/>
        </authorList>
    </citation>
    <scope>NUCLEOTIDE SEQUENCE</scope>
    <source>
        <strain evidence="7">517</strain>
    </source>
</reference>
<keyword evidence="5" id="KW-0479">Metal-binding</keyword>
<comment type="caution">
    <text evidence="7">The sequence shown here is derived from an EMBL/GenBank/DDBJ whole genome shotgun (WGS) entry which is preliminary data.</text>
</comment>
<evidence type="ECO:0000256" key="1">
    <source>
        <dbReference type="ARBA" id="ARBA00004141"/>
    </source>
</evidence>
<accession>A0A940DJA5</accession>
<evidence type="ECO:0000313" key="7">
    <source>
        <dbReference type="EMBL" id="MBO8424505.1"/>
    </source>
</evidence>
<keyword evidence="2 6" id="KW-0812">Transmembrane</keyword>
<feature type="transmembrane region" description="Helical" evidence="6">
    <location>
        <begin position="24"/>
        <end position="46"/>
    </location>
</feature>
<name>A0A940DJA5_9FIRM</name>
<keyword evidence="4 6" id="KW-0472">Membrane</keyword>